<feature type="region of interest" description="Disordered" evidence="1">
    <location>
        <begin position="108"/>
        <end position="127"/>
    </location>
</feature>
<sequence>MKKLFAELKLNFITPNEELFIKEYVVVMKPVKDALDLISLNGDTSITICQPLVNSLLDAIHFRFNEMFSDNELWIATITNPKFKLQWLDKEEVIERAKNLLTCEFNSEESRDGTSSSPSPEKQRKKNYFEKFTKKINKKRSGGEIENYLNLCDSLDKLSDYPIIQQMHK</sequence>
<accession>A0A8J2RR65</accession>
<dbReference type="EMBL" id="CAKKLH010000167">
    <property type="protein sequence ID" value="CAH0105006.1"/>
    <property type="molecule type" value="Genomic_DNA"/>
</dbReference>
<protein>
    <submittedName>
        <fullName evidence="2">Uncharacterized protein</fullName>
    </submittedName>
</protein>
<evidence type="ECO:0000256" key="1">
    <source>
        <dbReference type="SAM" id="MobiDB-lite"/>
    </source>
</evidence>
<name>A0A8J2RR65_9CRUS</name>
<reference evidence="2" key="1">
    <citation type="submission" date="2021-11" db="EMBL/GenBank/DDBJ databases">
        <authorList>
            <person name="Schell T."/>
        </authorList>
    </citation>
    <scope>NUCLEOTIDE SEQUENCE</scope>
    <source>
        <strain evidence="2">M5</strain>
    </source>
</reference>
<proteinExistence type="predicted"/>
<comment type="caution">
    <text evidence="2">The sequence shown here is derived from an EMBL/GenBank/DDBJ whole genome shotgun (WGS) entry which is preliminary data.</text>
</comment>
<dbReference type="OrthoDB" id="10057873at2759"/>
<dbReference type="InterPro" id="IPR012337">
    <property type="entry name" value="RNaseH-like_sf"/>
</dbReference>
<keyword evidence="3" id="KW-1185">Reference proteome</keyword>
<dbReference type="Proteomes" id="UP000789390">
    <property type="component" value="Unassembled WGS sequence"/>
</dbReference>
<dbReference type="AlphaFoldDB" id="A0A8J2RR65"/>
<evidence type="ECO:0000313" key="3">
    <source>
        <dbReference type="Proteomes" id="UP000789390"/>
    </source>
</evidence>
<dbReference type="SUPFAM" id="SSF53098">
    <property type="entry name" value="Ribonuclease H-like"/>
    <property type="match status" value="1"/>
</dbReference>
<evidence type="ECO:0000313" key="2">
    <source>
        <dbReference type="EMBL" id="CAH0105006.1"/>
    </source>
</evidence>
<organism evidence="2 3">
    <name type="scientific">Daphnia galeata</name>
    <dbReference type="NCBI Taxonomy" id="27404"/>
    <lineage>
        <taxon>Eukaryota</taxon>
        <taxon>Metazoa</taxon>
        <taxon>Ecdysozoa</taxon>
        <taxon>Arthropoda</taxon>
        <taxon>Crustacea</taxon>
        <taxon>Branchiopoda</taxon>
        <taxon>Diplostraca</taxon>
        <taxon>Cladocera</taxon>
        <taxon>Anomopoda</taxon>
        <taxon>Daphniidae</taxon>
        <taxon>Daphnia</taxon>
    </lineage>
</organism>
<gene>
    <name evidence="2" type="ORF">DGAL_LOCUS7961</name>
</gene>